<feature type="transmembrane region" description="Helical" evidence="1">
    <location>
        <begin position="41"/>
        <end position="60"/>
    </location>
</feature>
<feature type="transmembrane region" description="Helical" evidence="1">
    <location>
        <begin position="14"/>
        <end position="34"/>
    </location>
</feature>
<gene>
    <name evidence="2" type="ORF">A3A79_03995</name>
</gene>
<organism evidence="2 3">
    <name type="scientific">Candidatus Gottesmanbacteria bacterium RIFCSPLOWO2_01_FULL_43_11b</name>
    <dbReference type="NCBI Taxonomy" id="1798392"/>
    <lineage>
        <taxon>Bacteria</taxon>
        <taxon>Candidatus Gottesmaniibacteriota</taxon>
    </lineage>
</organism>
<feature type="transmembrane region" description="Helical" evidence="1">
    <location>
        <begin position="206"/>
        <end position="228"/>
    </location>
</feature>
<dbReference type="InterPro" id="IPR010390">
    <property type="entry name" value="ABC-2_transporter-like"/>
</dbReference>
<proteinExistence type="predicted"/>
<evidence type="ECO:0008006" key="4">
    <source>
        <dbReference type="Google" id="ProtNLM"/>
    </source>
</evidence>
<dbReference type="Proteomes" id="UP000178759">
    <property type="component" value="Unassembled WGS sequence"/>
</dbReference>
<dbReference type="PANTHER" id="PTHR36833">
    <property type="entry name" value="SLR0610 PROTEIN-RELATED"/>
    <property type="match status" value="1"/>
</dbReference>
<keyword evidence="1" id="KW-1133">Transmembrane helix</keyword>
<comment type="caution">
    <text evidence="2">The sequence shown here is derived from an EMBL/GenBank/DDBJ whole genome shotgun (WGS) entry which is preliminary data.</text>
</comment>
<evidence type="ECO:0000313" key="3">
    <source>
        <dbReference type="Proteomes" id="UP000178759"/>
    </source>
</evidence>
<accession>A0A1F6AHV0</accession>
<feature type="transmembrane region" description="Helical" evidence="1">
    <location>
        <begin position="234"/>
        <end position="255"/>
    </location>
</feature>
<feature type="transmembrane region" description="Helical" evidence="1">
    <location>
        <begin position="149"/>
        <end position="174"/>
    </location>
</feature>
<reference evidence="2 3" key="1">
    <citation type="journal article" date="2016" name="Nat. Commun.">
        <title>Thousands of microbial genomes shed light on interconnected biogeochemical processes in an aquifer system.</title>
        <authorList>
            <person name="Anantharaman K."/>
            <person name="Brown C.T."/>
            <person name="Hug L.A."/>
            <person name="Sharon I."/>
            <person name="Castelle C.J."/>
            <person name="Probst A.J."/>
            <person name="Thomas B.C."/>
            <person name="Singh A."/>
            <person name="Wilkins M.J."/>
            <person name="Karaoz U."/>
            <person name="Brodie E.L."/>
            <person name="Williams K.H."/>
            <person name="Hubbard S.S."/>
            <person name="Banfield J.F."/>
        </authorList>
    </citation>
    <scope>NUCLEOTIDE SEQUENCE [LARGE SCALE GENOMIC DNA]</scope>
</reference>
<dbReference type="Pfam" id="PF06182">
    <property type="entry name" value="ABC2_membrane_6"/>
    <property type="match status" value="1"/>
</dbReference>
<dbReference type="AlphaFoldDB" id="A0A1F6AHV0"/>
<sequence>MKTVRKYFILWGKLTANSFLSILASRFGASIFLLGKTLRFLFFFVFLLTIFTKISFIATYSVAQAVFFFLTFNLIDTTTQLFFREVYRFRQLVVTGDFDLVLTKPMNPLFRALVGGADPLDLLMLIPYIGLLIYLSLQLGGIQFWSVTLYLILILNGFLIAAGFHILVLALAVVTTEIDHTIMIYRDLTSMGRVPIDIYREPLRGILTFIIPIGIMMTFPAKAFLGLLSPTSMLLAFIVGLVFFILSVRIWRFALTQYSSASS</sequence>
<keyword evidence="1" id="KW-0472">Membrane</keyword>
<keyword evidence="1" id="KW-0812">Transmembrane</keyword>
<dbReference type="EMBL" id="MFJV01000001">
    <property type="protein sequence ID" value="OGG24318.1"/>
    <property type="molecule type" value="Genomic_DNA"/>
</dbReference>
<protein>
    <recommendedName>
        <fullName evidence="4">ABC transporter permease</fullName>
    </recommendedName>
</protein>
<feature type="transmembrane region" description="Helical" evidence="1">
    <location>
        <begin position="120"/>
        <end position="137"/>
    </location>
</feature>
<name>A0A1F6AHV0_9BACT</name>
<evidence type="ECO:0000256" key="1">
    <source>
        <dbReference type="SAM" id="Phobius"/>
    </source>
</evidence>
<evidence type="ECO:0000313" key="2">
    <source>
        <dbReference type="EMBL" id="OGG24318.1"/>
    </source>
</evidence>
<dbReference type="PANTHER" id="PTHR36833:SF1">
    <property type="entry name" value="INTEGRAL MEMBRANE TRANSPORT PROTEIN"/>
    <property type="match status" value="1"/>
</dbReference>
<dbReference type="STRING" id="1798392.A3A79_03995"/>